<dbReference type="AlphaFoldDB" id="A0A397VAN4"/>
<dbReference type="EMBL" id="QKWP01000634">
    <property type="protein sequence ID" value="RIB17043.1"/>
    <property type="molecule type" value="Genomic_DNA"/>
</dbReference>
<organism evidence="3 4">
    <name type="scientific">Gigaspora rosea</name>
    <dbReference type="NCBI Taxonomy" id="44941"/>
    <lineage>
        <taxon>Eukaryota</taxon>
        <taxon>Fungi</taxon>
        <taxon>Fungi incertae sedis</taxon>
        <taxon>Mucoromycota</taxon>
        <taxon>Glomeromycotina</taxon>
        <taxon>Glomeromycetes</taxon>
        <taxon>Diversisporales</taxon>
        <taxon>Gigasporaceae</taxon>
        <taxon>Gigaspora</taxon>
    </lineage>
</organism>
<protein>
    <recommendedName>
        <fullName evidence="5">Ser-Thr-rich glycosyl-phosphatidyl-inositol-anchored membrane family-domain-containing protein</fullName>
    </recommendedName>
</protein>
<feature type="compositionally biased region" description="Low complexity" evidence="1">
    <location>
        <begin position="147"/>
        <end position="175"/>
    </location>
</feature>
<accession>A0A397VAN4</accession>
<evidence type="ECO:0000256" key="2">
    <source>
        <dbReference type="SAM" id="SignalP"/>
    </source>
</evidence>
<reference evidence="3 4" key="1">
    <citation type="submission" date="2018-06" db="EMBL/GenBank/DDBJ databases">
        <title>Comparative genomics reveals the genomic features of Rhizophagus irregularis, R. cerebriforme, R. diaphanum and Gigaspora rosea, and their symbiotic lifestyle signature.</title>
        <authorList>
            <person name="Morin E."/>
            <person name="San Clemente H."/>
            <person name="Chen E.C.H."/>
            <person name="De La Providencia I."/>
            <person name="Hainaut M."/>
            <person name="Kuo A."/>
            <person name="Kohler A."/>
            <person name="Murat C."/>
            <person name="Tang N."/>
            <person name="Roy S."/>
            <person name="Loubradou J."/>
            <person name="Henrissat B."/>
            <person name="Grigoriev I.V."/>
            <person name="Corradi N."/>
            <person name="Roux C."/>
            <person name="Martin F.M."/>
        </authorList>
    </citation>
    <scope>NUCLEOTIDE SEQUENCE [LARGE SCALE GENOMIC DNA]</scope>
    <source>
        <strain evidence="3 4">DAOM 194757</strain>
    </source>
</reference>
<gene>
    <name evidence="3" type="ORF">C2G38_2089332</name>
</gene>
<feature type="chain" id="PRO_5017209059" description="Ser-Thr-rich glycosyl-phosphatidyl-inositol-anchored membrane family-domain-containing protein" evidence="2">
    <location>
        <begin position="20"/>
        <end position="202"/>
    </location>
</feature>
<evidence type="ECO:0000256" key="1">
    <source>
        <dbReference type="SAM" id="MobiDB-lite"/>
    </source>
</evidence>
<evidence type="ECO:0000313" key="4">
    <source>
        <dbReference type="Proteomes" id="UP000266673"/>
    </source>
</evidence>
<feature type="region of interest" description="Disordered" evidence="1">
    <location>
        <begin position="117"/>
        <end position="175"/>
    </location>
</feature>
<keyword evidence="2" id="KW-0732">Signal</keyword>
<evidence type="ECO:0008006" key="5">
    <source>
        <dbReference type="Google" id="ProtNLM"/>
    </source>
</evidence>
<name>A0A397VAN4_9GLOM</name>
<dbReference type="Proteomes" id="UP000266673">
    <property type="component" value="Unassembled WGS sequence"/>
</dbReference>
<feature type="signal peptide" evidence="2">
    <location>
        <begin position="1"/>
        <end position="19"/>
    </location>
</feature>
<feature type="compositionally biased region" description="Low complexity" evidence="1">
    <location>
        <begin position="119"/>
        <end position="140"/>
    </location>
</feature>
<comment type="caution">
    <text evidence="3">The sequence shown here is derived from an EMBL/GenBank/DDBJ whole genome shotgun (WGS) entry which is preliminary data.</text>
</comment>
<dbReference type="STRING" id="44941.A0A397VAN4"/>
<dbReference type="OrthoDB" id="2317675at2759"/>
<evidence type="ECO:0000313" key="3">
    <source>
        <dbReference type="EMBL" id="RIB17043.1"/>
    </source>
</evidence>
<keyword evidence="4" id="KW-1185">Reference proteome</keyword>
<sequence length="202" mass="21207">MSRFIFLTLLLAFIGFTIFSEVGQVDTPSSKVANGANVVITWTYTAVANQMPGILSCIDNTTKNTTVINSSVDLASKSYRWTVNIPAGTYYLALNDGGGDKYSGTFSVFDAGQPIQAQASSPTSTSASTPTGSSTALTGGDRAQIGTSTETQTTQTQSPTVAEVSSSHSASTSQRSSATSFTKSYEILLGLIMMATLMAHFF</sequence>
<proteinExistence type="predicted"/>